<dbReference type="EMBL" id="CAGKOT010000002">
    <property type="protein sequence ID" value="CAB5314016.1"/>
    <property type="molecule type" value="Genomic_DNA"/>
</dbReference>
<evidence type="ECO:0000259" key="3">
    <source>
        <dbReference type="PROSITE" id="PS50966"/>
    </source>
</evidence>
<keyword evidence="1" id="KW-0863">Zinc-finger</keyword>
<proteinExistence type="predicted"/>
<reference evidence="4" key="1">
    <citation type="submission" date="2020-05" db="EMBL/GenBank/DDBJ databases">
        <authorList>
            <person name="Rincon C."/>
            <person name="Sanders R I."/>
            <person name="Robbins C."/>
            <person name="Chaturvedi A."/>
        </authorList>
    </citation>
    <scope>NUCLEOTIDE SEQUENCE</scope>
    <source>
        <strain evidence="4">CHB12</strain>
    </source>
</reference>
<feature type="region of interest" description="Disordered" evidence="2">
    <location>
        <begin position="662"/>
        <end position="703"/>
    </location>
</feature>
<evidence type="ECO:0000256" key="2">
    <source>
        <dbReference type="SAM" id="MobiDB-lite"/>
    </source>
</evidence>
<sequence>MLYEVSPFTEPTNHDDNSEEYVVKSVLGAELKDYVGSFPLINTLIKIENETRFHSMEIAVHFIEQYVLQNNFAVFKHKSEKFPDGTCRKKVFKCDLGERYTEKLLRPTLGKEKSKGIKKQGCMWQMNVNRRINSPIVTVTLFNNEHNHEILTDTIKFSTCYKNFTEEIMEQIEFYVVHGRCDAGTIRNLLQPKYPDHVFLTQDLGNAIQKIKQEKGLNNLGDAASLLMRLLELQADDPAWFVKPLIDDTRSPLYQEFLKDFRAIQHSYCESVFERRSAGIVEKYEAGKKYITTMLLNRKHTWVKCFTSWHFTAGTQSTQRVESENALIQKAVQSSFFLSQVQESIENRLEFELINNRYSIWKSSTLQYTQPFVIQTFFKDIDITMKKYLTQPIHDAHYKQMCQSVCYRIQQVPFSEISASDDDSFEPFFDKKIDDSIETPIEADEDRELDLKSLISMVNSDDILEIWKVSRYNFLKCYQHVILLNTGEYLCTCFMLVTHGIICRHFFKVFVETPKAYFHLVLIPKRWYKDEYITSSDISSSEIIMNSCQNDQNNTQITLEFTRKYTVNDLSESYSRQISQKQLKFGTLMGEAKKAIQFAIQDDDEELIQFIREYNKRREAQLIQAESIRQQEDLARRKMIANDNRVFHNTRGVLVDSNQIMDPLKHQPKGRPTTKRLKSSFEKSGSNKVKNGSEQAISGDKGRKCGLCGENGHYRNTCSKQ</sequence>
<evidence type="ECO:0000256" key="1">
    <source>
        <dbReference type="PROSITE-ProRule" id="PRU00325"/>
    </source>
</evidence>
<protein>
    <recommendedName>
        <fullName evidence="3">SWIM-type domain-containing protein</fullName>
    </recommendedName>
</protein>
<accession>A0A915YQR4</accession>
<evidence type="ECO:0000313" key="5">
    <source>
        <dbReference type="Proteomes" id="UP000684084"/>
    </source>
</evidence>
<dbReference type="OrthoDB" id="2363731at2759"/>
<dbReference type="VEuPathDB" id="FungiDB:RhiirFUN_012272"/>
<dbReference type="AlphaFoldDB" id="A0A915YQR4"/>
<dbReference type="Proteomes" id="UP000684084">
    <property type="component" value="Unassembled WGS sequence"/>
</dbReference>
<dbReference type="PANTHER" id="PTHR47718">
    <property type="entry name" value="OS01G0519700 PROTEIN"/>
    <property type="match status" value="1"/>
</dbReference>
<dbReference type="VEuPathDB" id="FungiDB:RhiirFUN_012274"/>
<keyword evidence="1" id="KW-0862">Zinc</keyword>
<gene>
    <name evidence="4" type="ORF">CHRIB12_LOCUS1762</name>
</gene>
<dbReference type="PANTHER" id="PTHR47718:SF7">
    <property type="entry name" value="PROTEIN FAR1-RELATED SEQUENCE"/>
    <property type="match status" value="1"/>
</dbReference>
<dbReference type="GO" id="GO:0008270">
    <property type="term" value="F:zinc ion binding"/>
    <property type="evidence" value="ECO:0007669"/>
    <property type="project" value="UniProtKB-KW"/>
</dbReference>
<feature type="compositionally biased region" description="Polar residues" evidence="2">
    <location>
        <begin position="682"/>
        <end position="696"/>
    </location>
</feature>
<feature type="compositionally biased region" description="Basic residues" evidence="2">
    <location>
        <begin position="666"/>
        <end position="678"/>
    </location>
</feature>
<keyword evidence="1" id="KW-0479">Metal-binding</keyword>
<organism evidence="4 5">
    <name type="scientific">Rhizophagus irregularis</name>
    <dbReference type="NCBI Taxonomy" id="588596"/>
    <lineage>
        <taxon>Eukaryota</taxon>
        <taxon>Fungi</taxon>
        <taxon>Fungi incertae sedis</taxon>
        <taxon>Mucoromycota</taxon>
        <taxon>Glomeromycotina</taxon>
        <taxon>Glomeromycetes</taxon>
        <taxon>Glomerales</taxon>
        <taxon>Glomeraceae</taxon>
        <taxon>Rhizophagus</taxon>
    </lineage>
</organism>
<dbReference type="PROSITE" id="PS50966">
    <property type="entry name" value="ZF_SWIM"/>
    <property type="match status" value="1"/>
</dbReference>
<evidence type="ECO:0000313" key="4">
    <source>
        <dbReference type="EMBL" id="CAB5314016.1"/>
    </source>
</evidence>
<feature type="domain" description="SWIM-type" evidence="3">
    <location>
        <begin position="478"/>
        <end position="514"/>
    </location>
</feature>
<name>A0A915YQR4_9GLOM</name>
<comment type="caution">
    <text evidence="4">The sequence shown here is derived from an EMBL/GenBank/DDBJ whole genome shotgun (WGS) entry which is preliminary data.</text>
</comment>
<dbReference type="InterPro" id="IPR007527">
    <property type="entry name" value="Znf_SWIM"/>
</dbReference>